<dbReference type="KEGG" id="haei:MUN82_10280"/>
<gene>
    <name evidence="1" type="ORF">MUN82_10280</name>
</gene>
<dbReference type="AlphaFoldDB" id="A0A8T9T2R4"/>
<dbReference type="EMBL" id="CP095053">
    <property type="protein sequence ID" value="UOR07464.1"/>
    <property type="molecule type" value="Genomic_DNA"/>
</dbReference>
<protein>
    <submittedName>
        <fullName evidence="1">Uncharacterized protein</fullName>
    </submittedName>
</protein>
<sequence>MIQHQFSIPSKIDINKLLRDNITFPNLAADKAENKLQRYINDHQDKYAYFISKIVETRVFNRSIKNDDYVCLNWEKLRDFLGKRYADEVRANLLQWNIIQCDNHFIRGTKSFGYRIHPSYVSKSILRDIFKVEVMGKKLDAQHKEYVKKYTRNTTYSNLKKLCIDVDKAITYVDTKLDTTISFLYDNIDVLSTTTVEDKMYSKVCKDISLLSHPTYSLTLVHLLKSKLQRNDNKGLTAFDILIESAYNQYDTDVMSISKIKNKQFFLEQPDTESRIYTNLTSLSTDLRQFLYHHSSTEKLVNLDIRNSQPFIFAAILKDYYKASTVLPEDVQEYINLCAVGTIYEEIMNRLQVEETQRRTFKIKFFANLFFCKNQHSENSKAGKLFMQDFPNVYRVIHENKAVNYKYLAILMQRKEASIILKTISKKLQKQGIYHNTIHDSVIVLESDVETVKNLMLEAFTDAIGVAPSIKAEVLAEEKFEASIAPIEMGLLSINYNDFDDILSIYLLSDEYCYEELLLAS</sequence>
<accession>A0A8T9T2R4</accession>
<evidence type="ECO:0000313" key="2">
    <source>
        <dbReference type="Proteomes" id="UP000829925"/>
    </source>
</evidence>
<proteinExistence type="predicted"/>
<reference evidence="1 2" key="1">
    <citation type="submission" date="2022-04" db="EMBL/GenBank/DDBJ databases">
        <title>Hymenobacter sp. isolated from the air.</title>
        <authorList>
            <person name="Won M."/>
            <person name="Lee C.-M."/>
            <person name="Woen H.-Y."/>
            <person name="Kwon S.-W."/>
        </authorList>
    </citation>
    <scope>NUCLEOTIDE SEQUENCE [LARGE SCALE GENOMIC DNA]</scope>
    <source>
        <strain evidence="2">5413 J-13</strain>
    </source>
</reference>
<organism evidence="1 2">
    <name type="scientific">Hymenobacter aerilatus</name>
    <dbReference type="NCBI Taxonomy" id="2932251"/>
    <lineage>
        <taxon>Bacteria</taxon>
        <taxon>Pseudomonadati</taxon>
        <taxon>Bacteroidota</taxon>
        <taxon>Cytophagia</taxon>
        <taxon>Cytophagales</taxon>
        <taxon>Hymenobacteraceae</taxon>
        <taxon>Hymenobacter</taxon>
    </lineage>
</organism>
<dbReference type="RefSeq" id="WP_245097227.1">
    <property type="nucleotide sequence ID" value="NZ_CP095053.1"/>
</dbReference>
<evidence type="ECO:0000313" key="1">
    <source>
        <dbReference type="EMBL" id="UOR07464.1"/>
    </source>
</evidence>
<dbReference type="Proteomes" id="UP000829925">
    <property type="component" value="Chromosome"/>
</dbReference>
<name>A0A8T9T2R4_9BACT</name>
<keyword evidence="2" id="KW-1185">Reference proteome</keyword>